<name>A0A068U9F6_COFCA</name>
<dbReference type="Proteomes" id="UP000295252">
    <property type="component" value="Chromosome XI"/>
</dbReference>
<dbReference type="EMBL" id="HG739096">
    <property type="protein sequence ID" value="CDP04218.1"/>
    <property type="molecule type" value="Genomic_DNA"/>
</dbReference>
<organism evidence="1 2">
    <name type="scientific">Coffea canephora</name>
    <name type="common">Robusta coffee</name>
    <dbReference type="NCBI Taxonomy" id="49390"/>
    <lineage>
        <taxon>Eukaryota</taxon>
        <taxon>Viridiplantae</taxon>
        <taxon>Streptophyta</taxon>
        <taxon>Embryophyta</taxon>
        <taxon>Tracheophyta</taxon>
        <taxon>Spermatophyta</taxon>
        <taxon>Magnoliopsida</taxon>
        <taxon>eudicotyledons</taxon>
        <taxon>Gunneridae</taxon>
        <taxon>Pentapetalae</taxon>
        <taxon>asterids</taxon>
        <taxon>lamiids</taxon>
        <taxon>Gentianales</taxon>
        <taxon>Rubiaceae</taxon>
        <taxon>Ixoroideae</taxon>
        <taxon>Gardenieae complex</taxon>
        <taxon>Bertiereae - Coffeeae clade</taxon>
        <taxon>Coffeeae</taxon>
        <taxon>Coffea</taxon>
    </lineage>
</organism>
<accession>A0A068U9F6</accession>
<evidence type="ECO:0000313" key="2">
    <source>
        <dbReference type="Proteomes" id="UP000295252"/>
    </source>
</evidence>
<keyword evidence="2" id="KW-1185">Reference proteome</keyword>
<evidence type="ECO:0000313" key="1">
    <source>
        <dbReference type="EMBL" id="CDP04218.1"/>
    </source>
</evidence>
<sequence>MFLRGRPEVQVQLKYLLVYSLHTCWSFMERRSPQASTFSFAVEGWPYWMIHSQI</sequence>
<dbReference type="AlphaFoldDB" id="A0A068U9F6"/>
<dbReference type="InParanoid" id="A0A068U9F6"/>
<gene>
    <name evidence="1" type="ORF">GSCOC_T00017541001</name>
</gene>
<protein>
    <submittedName>
        <fullName evidence="1">Uncharacterized protein</fullName>
    </submittedName>
</protein>
<reference evidence="2" key="1">
    <citation type="journal article" date="2014" name="Science">
        <title>The coffee genome provides insight into the convergent evolution of caffeine biosynthesis.</title>
        <authorList>
            <person name="Denoeud F."/>
            <person name="Carretero-Paulet L."/>
            <person name="Dereeper A."/>
            <person name="Droc G."/>
            <person name="Guyot R."/>
            <person name="Pietrella M."/>
            <person name="Zheng C."/>
            <person name="Alberti A."/>
            <person name="Anthony F."/>
            <person name="Aprea G."/>
            <person name="Aury J.M."/>
            <person name="Bento P."/>
            <person name="Bernard M."/>
            <person name="Bocs S."/>
            <person name="Campa C."/>
            <person name="Cenci A."/>
            <person name="Combes M.C."/>
            <person name="Crouzillat D."/>
            <person name="Da Silva C."/>
            <person name="Daddiego L."/>
            <person name="De Bellis F."/>
            <person name="Dussert S."/>
            <person name="Garsmeur O."/>
            <person name="Gayraud T."/>
            <person name="Guignon V."/>
            <person name="Jahn K."/>
            <person name="Jamilloux V."/>
            <person name="Joet T."/>
            <person name="Labadie K."/>
            <person name="Lan T."/>
            <person name="Leclercq J."/>
            <person name="Lepelley M."/>
            <person name="Leroy T."/>
            <person name="Li L.T."/>
            <person name="Librado P."/>
            <person name="Lopez L."/>
            <person name="Munoz A."/>
            <person name="Noel B."/>
            <person name="Pallavicini A."/>
            <person name="Perrotta G."/>
            <person name="Poncet V."/>
            <person name="Pot D."/>
            <person name="Priyono X."/>
            <person name="Rigoreau M."/>
            <person name="Rouard M."/>
            <person name="Rozas J."/>
            <person name="Tranchant-Dubreuil C."/>
            <person name="VanBuren R."/>
            <person name="Zhang Q."/>
            <person name="Andrade A.C."/>
            <person name="Argout X."/>
            <person name="Bertrand B."/>
            <person name="de Kochko A."/>
            <person name="Graziosi G."/>
            <person name="Henry R.J."/>
            <person name="Jayarama X."/>
            <person name="Ming R."/>
            <person name="Nagai C."/>
            <person name="Rounsley S."/>
            <person name="Sankoff D."/>
            <person name="Giuliano G."/>
            <person name="Albert V.A."/>
            <person name="Wincker P."/>
            <person name="Lashermes P."/>
        </authorList>
    </citation>
    <scope>NUCLEOTIDE SEQUENCE [LARGE SCALE GENOMIC DNA]</scope>
    <source>
        <strain evidence="2">cv. DH200-94</strain>
    </source>
</reference>
<proteinExistence type="predicted"/>
<dbReference type="Gramene" id="CDP04218">
    <property type="protein sequence ID" value="CDP04218"/>
    <property type="gene ID" value="GSCOC_T00017541001"/>
</dbReference>